<evidence type="ECO:0000256" key="14">
    <source>
        <dbReference type="SAM" id="SignalP"/>
    </source>
</evidence>
<evidence type="ECO:0000256" key="9">
    <source>
        <dbReference type="ARBA" id="ARBA00023015"/>
    </source>
</evidence>
<evidence type="ECO:0000256" key="1">
    <source>
        <dbReference type="ARBA" id="ARBA00000085"/>
    </source>
</evidence>
<dbReference type="FunFam" id="3.30.565.10:FF:000037">
    <property type="entry name" value="Hybrid sensor histidine kinase/response regulator"/>
    <property type="match status" value="1"/>
</dbReference>
<organism evidence="18 19">
    <name type="scientific">Parabacteroides gordonii MS-1 = DSM 23371</name>
    <dbReference type="NCBI Taxonomy" id="1203610"/>
    <lineage>
        <taxon>Bacteria</taxon>
        <taxon>Pseudomonadati</taxon>
        <taxon>Bacteroidota</taxon>
        <taxon>Bacteroidia</taxon>
        <taxon>Bacteroidales</taxon>
        <taxon>Tannerellaceae</taxon>
        <taxon>Parabacteroides</taxon>
    </lineage>
</organism>
<dbReference type="InterPro" id="IPR018062">
    <property type="entry name" value="HTH_AraC-typ_CS"/>
</dbReference>
<dbReference type="InterPro" id="IPR001789">
    <property type="entry name" value="Sig_transdc_resp-reg_receiver"/>
</dbReference>
<keyword evidence="11" id="KW-0804">Transcription</keyword>
<dbReference type="HOGENOM" id="CLU_000445_28_1_10"/>
<dbReference type="SMART" id="SM00387">
    <property type="entry name" value="HATPase_c"/>
    <property type="match status" value="1"/>
</dbReference>
<dbReference type="InterPro" id="IPR036890">
    <property type="entry name" value="HATPase_C_sf"/>
</dbReference>
<protein>
    <recommendedName>
        <fullName evidence="2">histidine kinase</fullName>
        <ecNumber evidence="2">2.7.13.3</ecNumber>
    </recommendedName>
</protein>
<keyword evidence="14" id="KW-0732">Signal</keyword>
<keyword evidence="9" id="KW-0805">Transcription regulation</keyword>
<dbReference type="PANTHER" id="PTHR43547">
    <property type="entry name" value="TWO-COMPONENT HISTIDINE KINASE"/>
    <property type="match status" value="1"/>
</dbReference>
<dbReference type="InterPro" id="IPR036097">
    <property type="entry name" value="HisK_dim/P_sf"/>
</dbReference>
<dbReference type="PRINTS" id="PR00344">
    <property type="entry name" value="BCTRLSENSOR"/>
</dbReference>
<dbReference type="InterPro" id="IPR011110">
    <property type="entry name" value="Reg_prop"/>
</dbReference>
<dbReference type="FunFam" id="3.40.50.2300:FF:000138">
    <property type="entry name" value="Two-component system sensor histidine kinase/response regulator"/>
    <property type="match status" value="1"/>
</dbReference>
<dbReference type="PROSITE" id="PS50109">
    <property type="entry name" value="HIS_KIN"/>
    <property type="match status" value="1"/>
</dbReference>
<keyword evidence="13" id="KW-0812">Transmembrane</keyword>
<evidence type="ECO:0000256" key="4">
    <source>
        <dbReference type="ARBA" id="ARBA00022679"/>
    </source>
</evidence>
<keyword evidence="13" id="KW-0472">Membrane</keyword>
<feature type="domain" description="HTH araC/xylS-type" evidence="15">
    <location>
        <begin position="1238"/>
        <end position="1338"/>
    </location>
</feature>
<dbReference type="Gene3D" id="2.60.40.10">
    <property type="entry name" value="Immunoglobulins"/>
    <property type="match status" value="1"/>
</dbReference>
<evidence type="ECO:0000256" key="3">
    <source>
        <dbReference type="ARBA" id="ARBA00022553"/>
    </source>
</evidence>
<dbReference type="SMART" id="SM00388">
    <property type="entry name" value="HisKA"/>
    <property type="match status" value="1"/>
</dbReference>
<evidence type="ECO:0000256" key="8">
    <source>
        <dbReference type="ARBA" id="ARBA00023012"/>
    </source>
</evidence>
<dbReference type="CDD" id="cd00082">
    <property type="entry name" value="HisKA"/>
    <property type="match status" value="1"/>
</dbReference>
<dbReference type="EMBL" id="AQHW01000009">
    <property type="protein sequence ID" value="KKB58282.1"/>
    <property type="molecule type" value="Genomic_DNA"/>
</dbReference>
<dbReference type="Gene3D" id="3.30.565.10">
    <property type="entry name" value="Histidine kinase-like ATPase, C-terminal domain"/>
    <property type="match status" value="1"/>
</dbReference>
<dbReference type="InterPro" id="IPR003661">
    <property type="entry name" value="HisK_dim/P_dom"/>
</dbReference>
<sequence>MQLRHSTFILLFILCCCFNRVDANDITFSHITTENGLSQYTVNTIYQDENGLIWIGTGNGLNRYNGNEIKVYKRSRNSDNTLLHNVISQITGNRNGEIYILGPTGVTGLNLVDGRFSVLLQENEVSTVYFNKRLYSNVRNQIIVYDETEKKFLPYYTVKETDSNIKSLLVDKQDNLWIGTEKDGLFCLSEKKELSHIYPKGHIISLSMDSHGGIWAGTWGQGMLRIIGKKVIQLKEDFTGHGLSSNFAVCSQEDNVGNIWIGTINGLNKYNPSTDKFTLYTSGQNKGNLTHSSIQCLIKDNQGTIWTGGYFGSINYFNPEYEIYTHYDVSNNELKGLSSPVIGRMIEDKDNNLWICTDGGGLNFYDRKKGTFRWYRRDNQKNSISQDNVKSLYYDRNNDLLWIATHLGGLNKLEIKTGKFTHYLSIEGDTTSIPNNIVLDIIPYKGQLIVGTRSGVCLFNPETGRCKRLFTDIDRLYPLSAYELFIDYYGTLWISVKGEGVFSYDFKTNLLTNYRHNPDDPSSISDNDISNIMQDHYFNLWFATKGNGIDRFNYETKTFENYDSQTHGLAGDEVFKICESRYGLLWLATDRGLSLFDYSNKTSTNYTEENGFPAWSTTENSMYITQDGELFLGSTHGMISFFEKDLNIAPKPYTVVLDRLLINNKEVKVNDESGILEKELNYSPAIVLGPECSVFSIYFSTSNYIPANKKKIEYRLEGFSDEWITPQDNNIITYTNLNPGKYTLSFRIQESENKFYPQTQLAIAILPPFYKTGWAYLCYILLISGIIYFIIRAYRERIRLQESLKYEQQHILDVEQLNQSKLRFFTNISHEFRTPLTLIIGQVEMLLQYQSFTPAIYNKVLGVYKSSVQLRELISELLDFRKQEQGHLKIMVSPNDLVNFLYENYLIFSEYARNKQISLLFIKDVDSLEVWFDNRQMQKVINNLLSNALKHTPKGGEITIRISQSDNQAVIEVCDNGRGMEEKELSRIFDRFYQIENMELTTNDSGTGIGLALTKGIIELHKGTISVTSKPGQGTRFTVSLVLGNNHFTSDQIHEQAIIIPGEKETLPESALSLEQIAMEESKQNRIRNAKLLIVEDNENLREMLVQIFSTFYNVSTAADGLEALEAIKIEMPDIILSDIMMPNMSGTELCKQIKNNIDTCHIPIVLLTARTAIEHNLEGLRMGADDYVTKPFNINLLVSRCNNLVNSRLLLQEKFSKQPQTTPQMLATNPMDKEFMDKIIEIVERNLDNTEFNIDLLAREVGTARTKLFAKIKAVTGQTPNDFILNIRLKKGAWLLRNKPELNISEIADQTGFSSSQYFSTCFKNIYQLTPGAYRKNGSKEESEE</sequence>
<evidence type="ECO:0000259" key="16">
    <source>
        <dbReference type="PROSITE" id="PS50109"/>
    </source>
</evidence>
<dbReference type="SUPFAM" id="SSF52172">
    <property type="entry name" value="CheY-like"/>
    <property type="match status" value="1"/>
</dbReference>
<dbReference type="Gene3D" id="2.130.10.10">
    <property type="entry name" value="YVTN repeat-like/Quinoprotein amine dehydrogenase"/>
    <property type="match status" value="2"/>
</dbReference>
<dbReference type="Pfam" id="PF00512">
    <property type="entry name" value="HisKA"/>
    <property type="match status" value="1"/>
</dbReference>
<dbReference type="GO" id="GO:0043565">
    <property type="term" value="F:sequence-specific DNA binding"/>
    <property type="evidence" value="ECO:0007669"/>
    <property type="project" value="InterPro"/>
</dbReference>
<dbReference type="InterPro" id="IPR005467">
    <property type="entry name" value="His_kinase_dom"/>
</dbReference>
<accession>A0A0F5JLF7</accession>
<name>A0A0F5JLF7_9BACT</name>
<evidence type="ECO:0000313" key="19">
    <source>
        <dbReference type="Proteomes" id="UP000033035"/>
    </source>
</evidence>
<evidence type="ECO:0000313" key="18">
    <source>
        <dbReference type="EMBL" id="KKB58282.1"/>
    </source>
</evidence>
<evidence type="ECO:0000259" key="15">
    <source>
        <dbReference type="PROSITE" id="PS01124"/>
    </source>
</evidence>
<dbReference type="Pfam" id="PF12833">
    <property type="entry name" value="HTH_18"/>
    <property type="match status" value="1"/>
</dbReference>
<dbReference type="Gene3D" id="1.10.10.60">
    <property type="entry name" value="Homeodomain-like"/>
    <property type="match status" value="1"/>
</dbReference>
<keyword evidence="6" id="KW-0418">Kinase</keyword>
<dbReference type="SUPFAM" id="SSF63829">
    <property type="entry name" value="Calcium-dependent phosphotriesterase"/>
    <property type="match status" value="2"/>
</dbReference>
<feature type="domain" description="Response regulatory" evidence="17">
    <location>
        <begin position="1091"/>
        <end position="1206"/>
    </location>
</feature>
<dbReference type="Pfam" id="PF00072">
    <property type="entry name" value="Response_reg"/>
    <property type="match status" value="1"/>
</dbReference>
<dbReference type="Gene3D" id="1.10.287.130">
    <property type="match status" value="1"/>
</dbReference>
<evidence type="ECO:0000256" key="5">
    <source>
        <dbReference type="ARBA" id="ARBA00022741"/>
    </source>
</evidence>
<dbReference type="SMART" id="SM00448">
    <property type="entry name" value="REC"/>
    <property type="match status" value="1"/>
</dbReference>
<dbReference type="InterPro" id="IPR011123">
    <property type="entry name" value="Y_Y_Y"/>
</dbReference>
<dbReference type="InterPro" id="IPR009057">
    <property type="entry name" value="Homeodomain-like_sf"/>
</dbReference>
<dbReference type="InterPro" id="IPR013783">
    <property type="entry name" value="Ig-like_fold"/>
</dbReference>
<feature type="transmembrane region" description="Helical" evidence="13">
    <location>
        <begin position="773"/>
        <end position="791"/>
    </location>
</feature>
<dbReference type="InterPro" id="IPR003594">
    <property type="entry name" value="HATPase_dom"/>
</dbReference>
<keyword evidence="19" id="KW-1185">Reference proteome</keyword>
<dbReference type="GO" id="GO:0000155">
    <property type="term" value="F:phosphorelay sensor kinase activity"/>
    <property type="evidence" value="ECO:0007669"/>
    <property type="project" value="InterPro"/>
</dbReference>
<evidence type="ECO:0000256" key="10">
    <source>
        <dbReference type="ARBA" id="ARBA00023125"/>
    </source>
</evidence>
<feature type="domain" description="Histidine kinase" evidence="16">
    <location>
        <begin position="827"/>
        <end position="1045"/>
    </location>
</feature>
<dbReference type="Pfam" id="PF02518">
    <property type="entry name" value="HATPase_c"/>
    <property type="match status" value="1"/>
</dbReference>
<evidence type="ECO:0000259" key="17">
    <source>
        <dbReference type="PROSITE" id="PS50110"/>
    </source>
</evidence>
<dbReference type="Proteomes" id="UP000033035">
    <property type="component" value="Unassembled WGS sequence"/>
</dbReference>
<dbReference type="Gene3D" id="3.40.50.2300">
    <property type="match status" value="1"/>
</dbReference>
<evidence type="ECO:0000256" key="13">
    <source>
        <dbReference type="SAM" id="Phobius"/>
    </source>
</evidence>
<dbReference type="Pfam" id="PF07494">
    <property type="entry name" value="Reg_prop"/>
    <property type="match status" value="4"/>
</dbReference>
<dbReference type="SUPFAM" id="SSF46689">
    <property type="entry name" value="Homeodomain-like"/>
    <property type="match status" value="1"/>
</dbReference>
<dbReference type="RefSeq" id="WP_028727772.1">
    <property type="nucleotide sequence ID" value="NZ_AUAE01000018.1"/>
</dbReference>
<comment type="caution">
    <text evidence="18">The sequence shown here is derived from an EMBL/GenBank/DDBJ whole genome shotgun (WGS) entry which is preliminary data.</text>
</comment>
<dbReference type="EC" id="2.7.13.3" evidence="2"/>
<dbReference type="PROSITE" id="PS01124">
    <property type="entry name" value="HTH_ARAC_FAMILY_2"/>
    <property type="match status" value="1"/>
</dbReference>
<dbReference type="Pfam" id="PF07495">
    <property type="entry name" value="Y_Y_Y"/>
    <property type="match status" value="1"/>
</dbReference>
<dbReference type="GO" id="GO:0003700">
    <property type="term" value="F:DNA-binding transcription factor activity"/>
    <property type="evidence" value="ECO:0007669"/>
    <property type="project" value="InterPro"/>
</dbReference>
<reference evidence="18 19" key="1">
    <citation type="submission" date="2013-04" db="EMBL/GenBank/DDBJ databases">
        <title>The Genome Sequence of Parabacteroides gordonii DSM 23371.</title>
        <authorList>
            <consortium name="The Broad Institute Genomics Platform"/>
            <person name="Earl A."/>
            <person name="Ward D."/>
            <person name="Feldgarden M."/>
            <person name="Gevers D."/>
            <person name="Martens E."/>
            <person name="Sakamoto M."/>
            <person name="Benno Y."/>
            <person name="Suzuki N."/>
            <person name="Matsunaga N."/>
            <person name="Koshihara K."/>
            <person name="Seki M."/>
            <person name="Komiya H."/>
            <person name="Walker B."/>
            <person name="Young S."/>
            <person name="Zeng Q."/>
            <person name="Gargeya S."/>
            <person name="Fitzgerald M."/>
            <person name="Haas B."/>
            <person name="Abouelleil A."/>
            <person name="Allen A.W."/>
            <person name="Alvarado L."/>
            <person name="Arachchi H.M."/>
            <person name="Berlin A.M."/>
            <person name="Chapman S.B."/>
            <person name="Gainer-Dewar J."/>
            <person name="Goldberg J."/>
            <person name="Griggs A."/>
            <person name="Gujja S."/>
            <person name="Hansen M."/>
            <person name="Howarth C."/>
            <person name="Imamovic A."/>
            <person name="Ireland A."/>
            <person name="Larimer J."/>
            <person name="McCowan C."/>
            <person name="Murphy C."/>
            <person name="Pearson M."/>
            <person name="Poon T.W."/>
            <person name="Priest M."/>
            <person name="Roberts A."/>
            <person name="Saif S."/>
            <person name="Shea T."/>
            <person name="Sisk P."/>
            <person name="Sykes S."/>
            <person name="Wortman J."/>
            <person name="Nusbaum C."/>
            <person name="Birren B."/>
        </authorList>
    </citation>
    <scope>NUCLEOTIDE SEQUENCE [LARGE SCALE GENOMIC DNA]</scope>
    <source>
        <strain evidence="18 19">MS-1</strain>
    </source>
</reference>
<dbReference type="SUPFAM" id="SSF47384">
    <property type="entry name" value="Homodimeric domain of signal transducing histidine kinase"/>
    <property type="match status" value="1"/>
</dbReference>
<dbReference type="SUPFAM" id="SSF50998">
    <property type="entry name" value="Quinoprotein alcohol dehydrogenase-like"/>
    <property type="match status" value="1"/>
</dbReference>
<keyword evidence="8" id="KW-0902">Two-component regulatory system</keyword>
<keyword evidence="7" id="KW-0067">ATP-binding</keyword>
<keyword evidence="4" id="KW-0808">Transferase</keyword>
<evidence type="ECO:0000256" key="2">
    <source>
        <dbReference type="ARBA" id="ARBA00012438"/>
    </source>
</evidence>
<dbReference type="InterPro" id="IPR018060">
    <property type="entry name" value="HTH_AraC"/>
</dbReference>
<comment type="catalytic activity">
    <reaction evidence="1">
        <text>ATP + protein L-histidine = ADP + protein N-phospho-L-histidine.</text>
        <dbReference type="EC" id="2.7.13.3"/>
    </reaction>
</comment>
<dbReference type="SUPFAM" id="SSF55874">
    <property type="entry name" value="ATPase domain of HSP90 chaperone/DNA topoisomerase II/histidine kinase"/>
    <property type="match status" value="1"/>
</dbReference>
<evidence type="ECO:0000256" key="12">
    <source>
        <dbReference type="PROSITE-ProRule" id="PRU00169"/>
    </source>
</evidence>
<evidence type="ECO:0000256" key="6">
    <source>
        <dbReference type="ARBA" id="ARBA00022777"/>
    </source>
</evidence>
<dbReference type="CDD" id="cd00075">
    <property type="entry name" value="HATPase"/>
    <property type="match status" value="1"/>
</dbReference>
<dbReference type="PANTHER" id="PTHR43547:SF2">
    <property type="entry name" value="HYBRID SIGNAL TRANSDUCTION HISTIDINE KINASE C"/>
    <property type="match status" value="1"/>
</dbReference>
<feature type="chain" id="PRO_5002489658" description="histidine kinase" evidence="14">
    <location>
        <begin position="24"/>
        <end position="1346"/>
    </location>
</feature>
<dbReference type="STRING" id="1203610.HMPREF1536_01157"/>
<keyword evidence="13" id="KW-1133">Transmembrane helix</keyword>
<dbReference type="PROSITE" id="PS50110">
    <property type="entry name" value="RESPONSE_REGULATORY"/>
    <property type="match status" value="1"/>
</dbReference>
<dbReference type="CDD" id="cd17574">
    <property type="entry name" value="REC_OmpR"/>
    <property type="match status" value="1"/>
</dbReference>
<keyword evidence="10" id="KW-0238">DNA-binding</keyword>
<dbReference type="GO" id="GO:0005524">
    <property type="term" value="F:ATP binding"/>
    <property type="evidence" value="ECO:0007669"/>
    <property type="project" value="UniProtKB-KW"/>
</dbReference>
<gene>
    <name evidence="18" type="ORF">HMPREF1536_01157</name>
</gene>
<dbReference type="PATRIC" id="fig|1203610.3.peg.1178"/>
<evidence type="ECO:0000256" key="7">
    <source>
        <dbReference type="ARBA" id="ARBA00022840"/>
    </source>
</evidence>
<evidence type="ECO:0000256" key="11">
    <source>
        <dbReference type="ARBA" id="ARBA00023163"/>
    </source>
</evidence>
<keyword evidence="5" id="KW-0547">Nucleotide-binding</keyword>
<dbReference type="InterPro" id="IPR011006">
    <property type="entry name" value="CheY-like_superfamily"/>
</dbReference>
<dbReference type="InterPro" id="IPR011047">
    <property type="entry name" value="Quinoprotein_ADH-like_sf"/>
</dbReference>
<dbReference type="SMART" id="SM00342">
    <property type="entry name" value="HTH_ARAC"/>
    <property type="match status" value="1"/>
</dbReference>
<proteinExistence type="predicted"/>
<dbReference type="PROSITE" id="PS00041">
    <property type="entry name" value="HTH_ARAC_FAMILY_1"/>
    <property type="match status" value="1"/>
</dbReference>
<dbReference type="InterPro" id="IPR015943">
    <property type="entry name" value="WD40/YVTN_repeat-like_dom_sf"/>
</dbReference>
<feature type="signal peptide" evidence="14">
    <location>
        <begin position="1"/>
        <end position="23"/>
    </location>
</feature>
<feature type="modified residue" description="4-aspartylphosphate" evidence="12">
    <location>
        <position position="1139"/>
    </location>
</feature>
<dbReference type="InterPro" id="IPR004358">
    <property type="entry name" value="Sig_transdc_His_kin-like_C"/>
</dbReference>
<keyword evidence="3 12" id="KW-0597">Phosphoprotein</keyword>